<evidence type="ECO:0000313" key="1">
    <source>
        <dbReference type="EMBL" id="RMX41536.1"/>
    </source>
</evidence>
<dbReference type="Proteomes" id="UP000275408">
    <property type="component" value="Unassembled WGS sequence"/>
</dbReference>
<comment type="caution">
    <text evidence="1">The sequence shown here is derived from an EMBL/GenBank/DDBJ whole genome shotgun (WGS) entry which is preliminary data.</text>
</comment>
<keyword evidence="2" id="KW-1185">Reference proteome</keyword>
<gene>
    <name evidence="1" type="ORF">pdam_00013093</name>
</gene>
<dbReference type="AlphaFoldDB" id="A0A3M6TJL0"/>
<sequence>MYELFIFITESFLVFELANTGYLGSAIFSLKKITLFSMKTFHGGLKDLKKKPRFIKHKCHEVGHQYDRCLTVLHSDYFSKVQDFAASLQSFHFRPHRNGKFQYERSA</sequence>
<reference evidence="1 2" key="1">
    <citation type="journal article" date="2018" name="Sci. Rep.">
        <title>Comparative analysis of the Pocillopora damicornis genome highlights role of immune system in coral evolution.</title>
        <authorList>
            <person name="Cunning R."/>
            <person name="Bay R.A."/>
            <person name="Gillette P."/>
            <person name="Baker A.C."/>
            <person name="Traylor-Knowles N."/>
        </authorList>
    </citation>
    <scope>NUCLEOTIDE SEQUENCE [LARGE SCALE GENOMIC DNA]</scope>
    <source>
        <strain evidence="1">RSMAS</strain>
        <tissue evidence="1">Whole animal</tissue>
    </source>
</reference>
<dbReference type="EMBL" id="RCHS01003480">
    <property type="protein sequence ID" value="RMX41536.1"/>
    <property type="molecule type" value="Genomic_DNA"/>
</dbReference>
<protein>
    <submittedName>
        <fullName evidence="1">Uncharacterized protein</fullName>
    </submittedName>
</protein>
<accession>A0A3M6TJL0</accession>
<organism evidence="1 2">
    <name type="scientific">Pocillopora damicornis</name>
    <name type="common">Cauliflower coral</name>
    <name type="synonym">Millepora damicornis</name>
    <dbReference type="NCBI Taxonomy" id="46731"/>
    <lineage>
        <taxon>Eukaryota</taxon>
        <taxon>Metazoa</taxon>
        <taxon>Cnidaria</taxon>
        <taxon>Anthozoa</taxon>
        <taxon>Hexacorallia</taxon>
        <taxon>Scleractinia</taxon>
        <taxon>Astrocoeniina</taxon>
        <taxon>Pocilloporidae</taxon>
        <taxon>Pocillopora</taxon>
    </lineage>
</organism>
<proteinExistence type="predicted"/>
<name>A0A3M6TJL0_POCDA</name>
<evidence type="ECO:0000313" key="2">
    <source>
        <dbReference type="Proteomes" id="UP000275408"/>
    </source>
</evidence>